<keyword evidence="1" id="KW-1133">Transmembrane helix</keyword>
<dbReference type="Pfam" id="PF04341">
    <property type="entry name" value="DUF485"/>
    <property type="match status" value="1"/>
</dbReference>
<keyword evidence="3" id="KW-1185">Reference proteome</keyword>
<dbReference type="RefSeq" id="WP_223907946.1">
    <property type="nucleotide sequence ID" value="NZ_AP024238.1"/>
</dbReference>
<organism evidence="2 3">
    <name type="scientific">Rhodoferax lithotrophicus</name>
    <dbReference type="NCBI Taxonomy" id="2798804"/>
    <lineage>
        <taxon>Bacteria</taxon>
        <taxon>Pseudomonadati</taxon>
        <taxon>Pseudomonadota</taxon>
        <taxon>Betaproteobacteria</taxon>
        <taxon>Burkholderiales</taxon>
        <taxon>Comamonadaceae</taxon>
        <taxon>Rhodoferax</taxon>
    </lineage>
</organism>
<evidence type="ECO:0000313" key="3">
    <source>
        <dbReference type="Proteomes" id="UP000824366"/>
    </source>
</evidence>
<feature type="transmembrane region" description="Helical" evidence="1">
    <location>
        <begin position="66"/>
        <end position="85"/>
    </location>
</feature>
<dbReference type="Proteomes" id="UP000824366">
    <property type="component" value="Chromosome"/>
</dbReference>
<reference evidence="2 3" key="1">
    <citation type="journal article" date="2021" name="Microbiol. Spectr.">
        <title>A Single Bacterium Capable of Oxidation and Reduction of Iron at Circumneutral pH.</title>
        <authorList>
            <person name="Kato S."/>
            <person name="Ohkuma M."/>
        </authorList>
    </citation>
    <scope>NUCLEOTIDE SEQUENCE [LARGE SCALE GENOMIC DNA]</scope>
    <source>
        <strain evidence="2 3">MIZ03</strain>
    </source>
</reference>
<dbReference type="InterPro" id="IPR007436">
    <property type="entry name" value="DUF485"/>
</dbReference>
<evidence type="ECO:0000313" key="2">
    <source>
        <dbReference type="EMBL" id="BCO25742.1"/>
    </source>
</evidence>
<gene>
    <name evidence="2" type="ORF">MIZ03_0621</name>
</gene>
<dbReference type="PANTHER" id="PTHR38598:SF1">
    <property type="entry name" value="INNER MEMBRANE PROTEIN YJCH"/>
    <property type="match status" value="1"/>
</dbReference>
<protein>
    <submittedName>
        <fullName evidence="2">Inner membrane protein YjcH</fullName>
    </submittedName>
</protein>
<dbReference type="PANTHER" id="PTHR38598">
    <property type="entry name" value="INNER MEMBRANE PROTEIN YJCH"/>
    <property type="match status" value="1"/>
</dbReference>
<evidence type="ECO:0000256" key="1">
    <source>
        <dbReference type="SAM" id="Phobius"/>
    </source>
</evidence>
<dbReference type="InterPro" id="IPR052959">
    <property type="entry name" value="Inner_membrane_assoc"/>
</dbReference>
<name>A0ABM7MHV1_9BURK</name>
<proteinExistence type="predicted"/>
<dbReference type="EMBL" id="AP024238">
    <property type="protein sequence ID" value="BCO25742.1"/>
    <property type="molecule type" value="Genomic_DNA"/>
</dbReference>
<accession>A0ABM7MHV1</accession>
<sequence>MSSNEVAKSIGTNPKFHQLVRMRSSLSWTMFFIVISMYYLLMITVAFNPTALSGVISEGSVVTIGWPLGAAVIVLSWLLTGLYIYRANNTIEPLNDALLREILK</sequence>
<keyword evidence="1" id="KW-0472">Membrane</keyword>
<keyword evidence="1" id="KW-0812">Transmembrane</keyword>
<feature type="transmembrane region" description="Helical" evidence="1">
    <location>
        <begin position="25"/>
        <end position="46"/>
    </location>
</feature>